<proteinExistence type="predicted"/>
<organism evidence="1">
    <name type="scientific">Candidatus Moduliflexus flocculans</name>
    <dbReference type="NCBI Taxonomy" id="1499966"/>
    <lineage>
        <taxon>Bacteria</taxon>
        <taxon>Candidatus Moduliflexota</taxon>
        <taxon>Candidatus Moduliflexia</taxon>
        <taxon>Candidatus Moduliflexales</taxon>
        <taxon>Candidatus Moduliflexaceae</taxon>
    </lineage>
</organism>
<dbReference type="GO" id="GO:0042781">
    <property type="term" value="F:3'-tRNA processing endoribonuclease activity"/>
    <property type="evidence" value="ECO:0007669"/>
    <property type="project" value="TreeGrafter"/>
</dbReference>
<dbReference type="Gene3D" id="3.60.15.10">
    <property type="entry name" value="Ribonuclease Z/Hydroxyacylglutathione hydrolase-like"/>
    <property type="match status" value="1"/>
</dbReference>
<accession>A0A0S6W4U7</accession>
<dbReference type="InterPro" id="IPR036866">
    <property type="entry name" value="RibonucZ/Hydroxyglut_hydro"/>
</dbReference>
<dbReference type="STRING" id="1499966.U14_04415"/>
<dbReference type="Proteomes" id="UP000030700">
    <property type="component" value="Unassembled WGS sequence"/>
</dbReference>
<gene>
    <name evidence="1" type="ORF">U14_04415</name>
</gene>
<dbReference type="PANTHER" id="PTHR46018">
    <property type="entry name" value="ZINC PHOSPHODIESTERASE ELAC PROTEIN 1"/>
    <property type="match status" value="1"/>
</dbReference>
<keyword evidence="2" id="KW-1185">Reference proteome</keyword>
<protein>
    <submittedName>
        <fullName evidence="1">Beta-lactamase domain protein</fullName>
    </submittedName>
</protein>
<name>A0A0S6W4U7_9BACT</name>
<dbReference type="CDD" id="cd16272">
    <property type="entry name" value="RNaseZ_MBL-fold"/>
    <property type="match status" value="1"/>
</dbReference>
<sequence length="266" mass="29553">MEKITTLGTSGAVVNARRDNVSLVFSSELEHGQNWYLLMECGGSAAHKLAKINIPYHALEDVVITHTHIDHFYGLPALIFSMMYRNIARRMPLRIFCPEDALDAIIRFLDFFNLREDCPFPLHVHGIPLEEGALILENNAAVVTATPVDHSPKTPTMAVKIRSKYSGKIVVYSADTTYSERLIRLAEGADLLFHECSGLSTQNIVPIHSNARHAGQVARQSGVKKLALLHLDAVLNDDPHAIRAEAQEEFAGDIVVAEDFDEFRLS</sequence>
<dbReference type="PANTHER" id="PTHR46018:SF2">
    <property type="entry name" value="ZINC PHOSPHODIESTERASE ELAC PROTEIN 1"/>
    <property type="match status" value="1"/>
</dbReference>
<dbReference type="Pfam" id="PF23023">
    <property type="entry name" value="Anti-Pycsar_Apyc1"/>
    <property type="match status" value="1"/>
</dbReference>
<reference evidence="1" key="1">
    <citation type="journal article" date="2015" name="PeerJ">
        <title>First genomic representation of candidate bacterial phylum KSB3 points to enhanced environmental sensing as a trigger of wastewater bulking.</title>
        <authorList>
            <person name="Sekiguchi Y."/>
            <person name="Ohashi A."/>
            <person name="Parks D.H."/>
            <person name="Yamauchi T."/>
            <person name="Tyson G.W."/>
            <person name="Hugenholtz P."/>
        </authorList>
    </citation>
    <scope>NUCLEOTIDE SEQUENCE [LARGE SCALE GENOMIC DNA]</scope>
</reference>
<evidence type="ECO:0000313" key="1">
    <source>
        <dbReference type="EMBL" id="GAK53155.1"/>
    </source>
</evidence>
<dbReference type="SUPFAM" id="SSF56281">
    <property type="entry name" value="Metallo-hydrolase/oxidoreductase"/>
    <property type="match status" value="1"/>
</dbReference>
<evidence type="ECO:0000313" key="2">
    <source>
        <dbReference type="Proteomes" id="UP000030700"/>
    </source>
</evidence>
<dbReference type="AlphaFoldDB" id="A0A0S6W4U7"/>
<dbReference type="HOGENOM" id="CLU_031317_3_2_0"/>
<dbReference type="EMBL" id="DF820459">
    <property type="protein sequence ID" value="GAK53155.1"/>
    <property type="molecule type" value="Genomic_DNA"/>
</dbReference>